<dbReference type="Proteomes" id="UP000663848">
    <property type="component" value="Unassembled WGS sequence"/>
</dbReference>
<evidence type="ECO:0000313" key="2">
    <source>
        <dbReference type="Proteomes" id="UP000663848"/>
    </source>
</evidence>
<proteinExistence type="predicted"/>
<comment type="caution">
    <text evidence="1">The sequence shown here is derived from an EMBL/GenBank/DDBJ whole genome shotgun (WGS) entry which is preliminary data.</text>
</comment>
<gene>
    <name evidence="1" type="ORF">QYT958_LOCUS46027</name>
</gene>
<dbReference type="Gene3D" id="3.40.1380.20">
    <property type="entry name" value="Pyruvate kinase, C-terminal domain"/>
    <property type="match status" value="1"/>
</dbReference>
<reference evidence="1" key="1">
    <citation type="submission" date="2021-02" db="EMBL/GenBank/DDBJ databases">
        <authorList>
            <person name="Nowell W R."/>
        </authorList>
    </citation>
    <scope>NUCLEOTIDE SEQUENCE</scope>
</reference>
<organism evidence="1 2">
    <name type="scientific">Rotaria socialis</name>
    <dbReference type="NCBI Taxonomy" id="392032"/>
    <lineage>
        <taxon>Eukaryota</taxon>
        <taxon>Metazoa</taxon>
        <taxon>Spiralia</taxon>
        <taxon>Gnathifera</taxon>
        <taxon>Rotifera</taxon>
        <taxon>Eurotatoria</taxon>
        <taxon>Bdelloidea</taxon>
        <taxon>Philodinida</taxon>
        <taxon>Philodinidae</taxon>
        <taxon>Rotaria</taxon>
    </lineage>
</organism>
<accession>A0A822F7S9</accession>
<dbReference type="EMBL" id="CAJOBR010079858">
    <property type="protein sequence ID" value="CAF5120589.1"/>
    <property type="molecule type" value="Genomic_DNA"/>
</dbReference>
<dbReference type="SUPFAM" id="SSF52935">
    <property type="entry name" value="PK C-terminal domain-like"/>
    <property type="match status" value="1"/>
</dbReference>
<feature type="non-terminal residue" evidence="1">
    <location>
        <position position="1"/>
    </location>
</feature>
<protein>
    <submittedName>
        <fullName evidence="1">Uncharacterized protein</fullName>
    </submittedName>
</protein>
<sequence>NLSYFTKPPLDQMQSAAIAAVEAAFRSYASLIVVLTHSGK</sequence>
<dbReference type="AlphaFoldDB" id="A0A822F7S9"/>
<evidence type="ECO:0000313" key="1">
    <source>
        <dbReference type="EMBL" id="CAF5120589.1"/>
    </source>
</evidence>
<name>A0A822F7S9_9BILA</name>
<dbReference type="InterPro" id="IPR036918">
    <property type="entry name" value="Pyrv_Knase_C_sf"/>
</dbReference>